<evidence type="ECO:0000313" key="2">
    <source>
        <dbReference type="Proteomes" id="UP000677082"/>
    </source>
</evidence>
<evidence type="ECO:0000313" key="1">
    <source>
        <dbReference type="EMBL" id="GIM96234.1"/>
    </source>
</evidence>
<comment type="caution">
    <text evidence="1">The sequence shown here is derived from an EMBL/GenBank/DDBJ whole genome shotgun (WGS) entry which is preliminary data.</text>
</comment>
<name>A0A919W9R8_9ACTN</name>
<sequence length="77" mass="7798">MISVDKEANGATGPTLELLATACTSGTCPTIFKSDRGTILIQGYAVNAQQAGVTLAADELLVEIPAELLVAAYSASA</sequence>
<accession>A0A919W9R8</accession>
<keyword evidence="2" id="KW-1185">Reference proteome</keyword>
<dbReference type="Proteomes" id="UP000677082">
    <property type="component" value="Unassembled WGS sequence"/>
</dbReference>
<proteinExistence type="predicted"/>
<dbReference type="EMBL" id="BOQN01000111">
    <property type="protein sequence ID" value="GIM96234.1"/>
    <property type="molecule type" value="Genomic_DNA"/>
</dbReference>
<dbReference type="RefSeq" id="WP_246607993.1">
    <property type="nucleotide sequence ID" value="NZ_BOQN01000111.1"/>
</dbReference>
<gene>
    <name evidence="1" type="ORF">Ato02nite_080270</name>
</gene>
<dbReference type="AlphaFoldDB" id="A0A919W9R8"/>
<organism evidence="1 2">
    <name type="scientific">Paractinoplanes toevensis</name>
    <dbReference type="NCBI Taxonomy" id="571911"/>
    <lineage>
        <taxon>Bacteria</taxon>
        <taxon>Bacillati</taxon>
        <taxon>Actinomycetota</taxon>
        <taxon>Actinomycetes</taxon>
        <taxon>Micromonosporales</taxon>
        <taxon>Micromonosporaceae</taxon>
        <taxon>Paractinoplanes</taxon>
    </lineage>
</organism>
<protein>
    <submittedName>
        <fullName evidence="1">Uncharacterized protein</fullName>
    </submittedName>
</protein>
<reference evidence="1 2" key="1">
    <citation type="submission" date="2021-03" db="EMBL/GenBank/DDBJ databases">
        <title>Whole genome shotgun sequence of Actinoplanes toevensis NBRC 105298.</title>
        <authorList>
            <person name="Komaki H."/>
            <person name="Tamura T."/>
        </authorList>
    </citation>
    <scope>NUCLEOTIDE SEQUENCE [LARGE SCALE GENOMIC DNA]</scope>
    <source>
        <strain evidence="1 2">NBRC 105298</strain>
    </source>
</reference>